<feature type="region of interest" description="Disordered" evidence="2">
    <location>
        <begin position="294"/>
        <end position="329"/>
    </location>
</feature>
<feature type="domain" description="Integrase catalytic" evidence="4">
    <location>
        <begin position="1090"/>
        <end position="1262"/>
    </location>
</feature>
<protein>
    <recommendedName>
        <fullName evidence="1">RNA-directed DNA polymerase</fullName>
        <ecNumber evidence="1">2.7.7.49</ecNumber>
    </recommendedName>
</protein>
<dbReference type="Gene3D" id="3.10.10.10">
    <property type="entry name" value="HIV Type 1 Reverse Transcriptase, subunit A, domain 1"/>
    <property type="match status" value="1"/>
</dbReference>
<dbReference type="Gene3D" id="3.30.420.10">
    <property type="entry name" value="Ribonuclease H-like superfamily/Ribonuclease H"/>
    <property type="match status" value="1"/>
</dbReference>
<dbReference type="PROSITE" id="PS50878">
    <property type="entry name" value="RT_POL"/>
    <property type="match status" value="1"/>
</dbReference>
<feature type="region of interest" description="Disordered" evidence="2">
    <location>
        <begin position="1329"/>
        <end position="1438"/>
    </location>
</feature>
<reference evidence="5" key="2">
    <citation type="submission" date="2025-05" db="UniProtKB">
        <authorList>
            <consortium name="EnsemblMetazoa"/>
        </authorList>
    </citation>
    <scope>IDENTIFICATION</scope>
    <source>
        <strain evidence="5">Foshan</strain>
    </source>
</reference>
<dbReference type="CDD" id="cd09274">
    <property type="entry name" value="RNase_HI_RT_Ty3"/>
    <property type="match status" value="1"/>
</dbReference>
<dbReference type="GeneID" id="134290867"/>
<dbReference type="RefSeq" id="XP_062714065.1">
    <property type="nucleotide sequence ID" value="XM_062858081.1"/>
</dbReference>
<feature type="compositionally biased region" description="Polar residues" evidence="2">
    <location>
        <begin position="1364"/>
        <end position="1381"/>
    </location>
</feature>
<evidence type="ECO:0000313" key="5">
    <source>
        <dbReference type="EnsemblMetazoa" id="AALFPA23_001397.P1131"/>
    </source>
</evidence>
<feature type="domain" description="Reverse transcriptase" evidence="3">
    <location>
        <begin position="528"/>
        <end position="714"/>
    </location>
</feature>
<dbReference type="Pfam" id="PF17921">
    <property type="entry name" value="Integrase_H2C2"/>
    <property type="match status" value="1"/>
</dbReference>
<dbReference type="EnsemblMetazoa" id="AALFPA23_001397.R1131">
    <property type="protein sequence ID" value="AALFPA23_001397.P1131"/>
    <property type="gene ID" value="AALFPA23_001397"/>
</dbReference>
<evidence type="ECO:0000256" key="1">
    <source>
        <dbReference type="ARBA" id="ARBA00012493"/>
    </source>
</evidence>
<dbReference type="InterPro" id="IPR041588">
    <property type="entry name" value="Integrase_H2C2"/>
</dbReference>
<dbReference type="Gene3D" id="3.30.70.270">
    <property type="match status" value="2"/>
</dbReference>
<feature type="compositionally biased region" description="Polar residues" evidence="2">
    <location>
        <begin position="1406"/>
        <end position="1417"/>
    </location>
</feature>
<dbReference type="InterPro" id="IPR001584">
    <property type="entry name" value="Integrase_cat-core"/>
</dbReference>
<keyword evidence="6" id="KW-1185">Reference proteome</keyword>
<dbReference type="Proteomes" id="UP000069940">
    <property type="component" value="Unassembled WGS sequence"/>
</dbReference>
<dbReference type="InterPro" id="IPR043128">
    <property type="entry name" value="Rev_trsase/Diguanyl_cyclase"/>
</dbReference>
<dbReference type="CDD" id="cd05481">
    <property type="entry name" value="retropepsin_like_LTR_1"/>
    <property type="match status" value="1"/>
</dbReference>
<dbReference type="InterPro" id="IPR043502">
    <property type="entry name" value="DNA/RNA_pol_sf"/>
</dbReference>
<organism evidence="5 6">
    <name type="scientific">Aedes albopictus</name>
    <name type="common">Asian tiger mosquito</name>
    <name type="synonym">Stegomyia albopicta</name>
    <dbReference type="NCBI Taxonomy" id="7160"/>
    <lineage>
        <taxon>Eukaryota</taxon>
        <taxon>Metazoa</taxon>
        <taxon>Ecdysozoa</taxon>
        <taxon>Arthropoda</taxon>
        <taxon>Hexapoda</taxon>
        <taxon>Insecta</taxon>
        <taxon>Pterygota</taxon>
        <taxon>Neoptera</taxon>
        <taxon>Endopterygota</taxon>
        <taxon>Diptera</taxon>
        <taxon>Nematocera</taxon>
        <taxon>Culicoidea</taxon>
        <taxon>Culicidae</taxon>
        <taxon>Culicinae</taxon>
        <taxon>Aedini</taxon>
        <taxon>Aedes</taxon>
        <taxon>Stegomyia</taxon>
    </lineage>
</organism>
<evidence type="ECO:0000259" key="3">
    <source>
        <dbReference type="PROSITE" id="PS50878"/>
    </source>
</evidence>
<dbReference type="EC" id="2.7.7.49" evidence="1"/>
<name>A0ABM1XNU3_AEDAL</name>
<dbReference type="Pfam" id="PF17919">
    <property type="entry name" value="RT_RNaseH_2"/>
    <property type="match status" value="1"/>
</dbReference>
<evidence type="ECO:0000259" key="4">
    <source>
        <dbReference type="PROSITE" id="PS50994"/>
    </source>
</evidence>
<feature type="compositionally biased region" description="Low complexity" evidence="2">
    <location>
        <begin position="1382"/>
        <end position="1403"/>
    </location>
</feature>
<dbReference type="Pfam" id="PF00078">
    <property type="entry name" value="RVT_1"/>
    <property type="match status" value="1"/>
</dbReference>
<feature type="compositionally biased region" description="Basic and acidic residues" evidence="2">
    <location>
        <begin position="1345"/>
        <end position="1357"/>
    </location>
</feature>
<dbReference type="InterPro" id="IPR050951">
    <property type="entry name" value="Retrovirus_Pol_polyprotein"/>
</dbReference>
<accession>A0ABM1XNU3</accession>
<dbReference type="SUPFAM" id="SSF53098">
    <property type="entry name" value="Ribonuclease H-like"/>
    <property type="match status" value="1"/>
</dbReference>
<sequence length="1451" mass="165229">MDPTQFKQFMEYQTNLFSKLLEGMQISQQQANQSSAQMHGEVRASVSNVHVPQPSPLIVEGDMRENFEFFERNWRDYAKAIGMDRWPPEENPQKVSFLLSVIGEPARKKYYNFELTTAEKADPDAALDAIRAKVVVKRNIVIDRLDFFSAVQNPRESIDEYASRLKTLAKCANLGQLETELITYKVVTSNKWPHMRSKLLAIEDVTLTKAVDMCRAEEITAMRSQDLAAGTSEMEVNKIEKSKPRSRQQVQRCKFCGDSHDFKKGTCPAFGKRCHRCKGKNHFERVCKASKHHSRRNRKVKEIRDESSDSDEEGSTSHEAGSEDSEDEYEIGKIYDNSSKGGSVLAELDMQFSEKWSKVDCELDTGANTSLIGHDWLKKLCGCEKVELLPTTLRLQSFGGSPINVLGQVKVPCRRKGRRYLLVLQVVDVSHRPLLSAKASRKLGFVKFCKSVTFSKPQTELELLKIYRIEAQAIVAEHSELFRGYGKFAGAVSLEVDDNVQPSIQPPRRVPIAMRSKLKAELESLEKDGLIVKELMHTDWISNIVIVQRGEPKSGGIRICLDPIPLNKALKRPHLQFNTLDEILPELGKAKIFSTVDAKKGFWHVELDERSSKLTTFWTPFGRYRWTRLPFGISSAPEIFQMKLQEVIQGLDGVECLADDLLVYGIGDTLEEALVNHNRCLKNLFRRLDEHNVKLNKSKLVLCQSSVKFYGHVLTDKGLHPDETKITTIKNYPVPTNRKEIHRFIGMVNYLSRFIPNLSSNLTNLRKLISESVPWNWTTAEDKEFKAVKQLVADVRTLRYYNPKQPLTIECDASCFGLGAVVYQDEGVIGYASRTLTATERNYAQIEKELLAILFACIRFDQLVVGNPKVTVKTDHKPLINVFRKPLLSAPRRLQHMLLNLQRYNLEIQFVTGKDNVVADALSRAPYDDKDMKEAFQKLNVYKVFREIQEIQLSTHLRVTDSCLDEIIEETKKDYTLQSIMDYIQRGWPTSADRLPDGVKVFFSYRNELSMQEGIVFRDDRILVPFKLRRALIDKCHTSHNGIEATLKLARANLFWPGMSSQIKDVVMQCGVCAKFASSQPNPPMMSHRIPVYPFQLVSMDVFFTTYQGKDRKFLVTVDHYSDFFEIDILRDLTPESLIAACSKNFARHGKPQVILTDNNTNFVSRKMAKFTSDWDIEHITSAPNHQQSNGKSEAAVKIAKHLLKKTEETGADFWYAPLHWRNIPNKIGSSPTARLFSRSTRCSIPSSGTKLIPKVVENVPESIEQNRRRIKWHYDKKTRNLPDLQIGSPVYVQLKPEASKLWSPGKVLDQLSDRSYLVNVNGTNYRRSLVHLKPRKEPNTSPDRTPKSLGKEENCHQYRIPSNHRNNNSDLQNGCQNENDASSVSVSAPSSASPRSTAAAAVMTPMTQEGPMQQSRESPKGIRTPTANVGRPRRETRLPARFKDFLIEFD</sequence>
<dbReference type="Pfam" id="PF00665">
    <property type="entry name" value="rve"/>
    <property type="match status" value="1"/>
</dbReference>
<evidence type="ECO:0000256" key="2">
    <source>
        <dbReference type="SAM" id="MobiDB-lite"/>
    </source>
</evidence>
<reference evidence="6" key="1">
    <citation type="journal article" date="2015" name="Proc. Natl. Acad. Sci. U.S.A.">
        <title>Genome sequence of the Asian Tiger mosquito, Aedes albopictus, reveals insights into its biology, genetics, and evolution.</title>
        <authorList>
            <person name="Chen X.G."/>
            <person name="Jiang X."/>
            <person name="Gu J."/>
            <person name="Xu M."/>
            <person name="Wu Y."/>
            <person name="Deng Y."/>
            <person name="Zhang C."/>
            <person name="Bonizzoni M."/>
            <person name="Dermauw W."/>
            <person name="Vontas J."/>
            <person name="Armbruster P."/>
            <person name="Huang X."/>
            <person name="Yang Y."/>
            <person name="Zhang H."/>
            <person name="He W."/>
            <person name="Peng H."/>
            <person name="Liu Y."/>
            <person name="Wu K."/>
            <person name="Chen J."/>
            <person name="Lirakis M."/>
            <person name="Topalis P."/>
            <person name="Van Leeuwen T."/>
            <person name="Hall A.B."/>
            <person name="Jiang X."/>
            <person name="Thorpe C."/>
            <person name="Mueller R.L."/>
            <person name="Sun C."/>
            <person name="Waterhouse R.M."/>
            <person name="Yan G."/>
            <person name="Tu Z.J."/>
            <person name="Fang X."/>
            <person name="James A.A."/>
        </authorList>
    </citation>
    <scope>NUCLEOTIDE SEQUENCE [LARGE SCALE GENOMIC DNA]</scope>
    <source>
        <strain evidence="6">Foshan</strain>
    </source>
</reference>
<dbReference type="InterPro" id="IPR012337">
    <property type="entry name" value="RNaseH-like_sf"/>
</dbReference>
<proteinExistence type="predicted"/>
<dbReference type="SUPFAM" id="SSF56672">
    <property type="entry name" value="DNA/RNA polymerases"/>
    <property type="match status" value="1"/>
</dbReference>
<dbReference type="InterPro" id="IPR041577">
    <property type="entry name" value="RT_RNaseH_2"/>
</dbReference>
<evidence type="ECO:0000313" key="6">
    <source>
        <dbReference type="Proteomes" id="UP000069940"/>
    </source>
</evidence>
<dbReference type="InterPro" id="IPR000477">
    <property type="entry name" value="RT_dom"/>
</dbReference>
<dbReference type="Gene3D" id="1.10.340.70">
    <property type="match status" value="1"/>
</dbReference>
<dbReference type="InterPro" id="IPR036397">
    <property type="entry name" value="RNaseH_sf"/>
</dbReference>
<dbReference type="PANTHER" id="PTHR37984:SF8">
    <property type="entry name" value="CCHC-TYPE DOMAIN-CONTAINING PROTEIN"/>
    <property type="match status" value="1"/>
</dbReference>
<dbReference type="PANTHER" id="PTHR37984">
    <property type="entry name" value="PROTEIN CBG26694"/>
    <property type="match status" value="1"/>
</dbReference>
<dbReference type="CDD" id="cd01647">
    <property type="entry name" value="RT_LTR"/>
    <property type="match status" value="1"/>
</dbReference>
<dbReference type="PROSITE" id="PS50994">
    <property type="entry name" value="INTEGRASE"/>
    <property type="match status" value="1"/>
</dbReference>